<comment type="caution">
    <text evidence="1">The sequence shown here is derived from an EMBL/GenBank/DDBJ whole genome shotgun (WGS) entry which is preliminary data.</text>
</comment>
<accession>X1RJZ3</accession>
<dbReference type="AlphaFoldDB" id="X1RJZ3"/>
<organism evidence="1">
    <name type="scientific">marine sediment metagenome</name>
    <dbReference type="NCBI Taxonomy" id="412755"/>
    <lineage>
        <taxon>unclassified sequences</taxon>
        <taxon>metagenomes</taxon>
        <taxon>ecological metagenomes</taxon>
    </lineage>
</organism>
<proteinExistence type="predicted"/>
<dbReference type="EMBL" id="BARV01036633">
    <property type="protein sequence ID" value="GAI55889.1"/>
    <property type="molecule type" value="Genomic_DNA"/>
</dbReference>
<name>X1RJZ3_9ZZZZ</name>
<reference evidence="1" key="1">
    <citation type="journal article" date="2014" name="Front. Microbiol.">
        <title>High frequency of phylogenetically diverse reductive dehalogenase-homologous genes in deep subseafloor sedimentary metagenomes.</title>
        <authorList>
            <person name="Kawai M."/>
            <person name="Futagami T."/>
            <person name="Toyoda A."/>
            <person name="Takaki Y."/>
            <person name="Nishi S."/>
            <person name="Hori S."/>
            <person name="Arai W."/>
            <person name="Tsubouchi T."/>
            <person name="Morono Y."/>
            <person name="Uchiyama I."/>
            <person name="Ito T."/>
            <person name="Fujiyama A."/>
            <person name="Inagaki F."/>
            <person name="Takami H."/>
        </authorList>
    </citation>
    <scope>NUCLEOTIDE SEQUENCE</scope>
    <source>
        <strain evidence="1">Expedition CK06-06</strain>
    </source>
</reference>
<sequence length="84" mass="10153">AAGTKTASIRGRLRVHRRKKGKLWTHFSAFEVWDNVGEEEVKELEGLFRHIYRKDTRANKLNRQRAFKKLSKVRRDTKKENWMR</sequence>
<protein>
    <recommendedName>
        <fullName evidence="2">GIY-YIG domain-containing protein</fullName>
    </recommendedName>
</protein>
<evidence type="ECO:0000313" key="1">
    <source>
        <dbReference type="EMBL" id="GAI55889.1"/>
    </source>
</evidence>
<evidence type="ECO:0008006" key="2">
    <source>
        <dbReference type="Google" id="ProtNLM"/>
    </source>
</evidence>
<feature type="non-terminal residue" evidence="1">
    <location>
        <position position="1"/>
    </location>
</feature>
<gene>
    <name evidence="1" type="ORF">S06H3_56875</name>
</gene>